<sequence>MSDDKTSRGYSLPHPENIAVEDVVRIRTTIKKIDEDIAKRENEHNKLKKAFERLNFENFLNFWNDHC</sequence>
<evidence type="ECO:0000313" key="2">
    <source>
        <dbReference type="EMBL" id="XCA34587.1"/>
    </source>
</evidence>
<reference evidence="2" key="1">
    <citation type="submission" date="2024-06" db="EMBL/GenBank/DDBJ databases">
        <title>Genome assembly of the Oeneis chryxus ivallda.</title>
        <authorList>
            <person name="MacDonald Z."/>
            <person name="Shaffer H.B."/>
            <person name="Gillespie T."/>
            <person name="Marimuthu M.P.A."/>
            <person name="Nguyen O."/>
            <person name="Fairbairn C.W."/>
            <person name="Seligmann W.E."/>
            <person name="Escalona M."/>
            <person name="Miller C."/>
            <person name="Toffelmier E."/>
        </authorList>
    </citation>
    <scope>NUCLEOTIDE SEQUENCE</scope>
    <source>
        <strain evidence="2">CCGP_102_HBS-TG_Oc004</strain>
    </source>
</reference>
<evidence type="ECO:0000256" key="1">
    <source>
        <dbReference type="SAM" id="Coils"/>
    </source>
</evidence>
<protein>
    <recommendedName>
        <fullName evidence="3">Phage related protein</fullName>
    </recommendedName>
</protein>
<evidence type="ECO:0008006" key="3">
    <source>
        <dbReference type="Google" id="ProtNLM"/>
    </source>
</evidence>
<name>A0AAU7YL00_9RICK</name>
<keyword evidence="1" id="KW-0175">Coiled coil</keyword>
<dbReference type="AlphaFoldDB" id="A0AAU7YL00"/>
<accession>A0AAU7YL00</accession>
<organism evidence="2">
    <name type="scientific">Wolbachia endosymbiont of Oeneis ivallda</name>
    <dbReference type="NCBI Taxonomy" id="3171168"/>
    <lineage>
        <taxon>Bacteria</taxon>
        <taxon>Pseudomonadati</taxon>
        <taxon>Pseudomonadota</taxon>
        <taxon>Alphaproteobacteria</taxon>
        <taxon>Rickettsiales</taxon>
        <taxon>Anaplasmataceae</taxon>
        <taxon>Wolbachieae</taxon>
        <taxon>Wolbachia</taxon>
    </lineage>
</organism>
<gene>
    <name evidence="2" type="ORF">ABS861_04260</name>
</gene>
<feature type="coiled-coil region" evidence="1">
    <location>
        <begin position="30"/>
        <end position="57"/>
    </location>
</feature>
<proteinExistence type="predicted"/>
<dbReference type="EMBL" id="CP158587">
    <property type="protein sequence ID" value="XCA34587.1"/>
    <property type="molecule type" value="Genomic_DNA"/>
</dbReference>